<name>A0ABT3MYZ5_9GAMM</name>
<proteinExistence type="predicted"/>
<dbReference type="EMBL" id="JAPFCC010000001">
    <property type="protein sequence ID" value="MCW7554219.1"/>
    <property type="molecule type" value="Genomic_DNA"/>
</dbReference>
<evidence type="ECO:0000313" key="1">
    <source>
        <dbReference type="EMBL" id="MCW7554219.1"/>
    </source>
</evidence>
<organism evidence="1 2">
    <name type="scientific">Endozoicomonas gorgoniicola</name>
    <dbReference type="NCBI Taxonomy" id="1234144"/>
    <lineage>
        <taxon>Bacteria</taxon>
        <taxon>Pseudomonadati</taxon>
        <taxon>Pseudomonadota</taxon>
        <taxon>Gammaproteobacteria</taxon>
        <taxon>Oceanospirillales</taxon>
        <taxon>Endozoicomonadaceae</taxon>
        <taxon>Endozoicomonas</taxon>
    </lineage>
</organism>
<gene>
    <name evidence="1" type="ORF">NX722_16650</name>
</gene>
<dbReference type="InterPro" id="IPR014710">
    <property type="entry name" value="RmlC-like_jellyroll"/>
</dbReference>
<accession>A0ABT3MYZ5</accession>
<protein>
    <recommendedName>
        <fullName evidence="3">Cyclic nucleotide-binding domain-containing protein</fullName>
    </recommendedName>
</protein>
<sequence>MSQVPIPRAIVGDSELIEAWKKAYRFLAKNKCVEYLQKDAEIRQRDDILLLAGGSVFRYYVRPEPSVLQYTGHYLPGDIINRPVLLRKSFKLVVRDGCTLIRIGKSAFRELLTEHEKVARIGLLCMQYETLESARIIYRNARLHDKDRVAEALVDLSQFPSMYQEDGKYVIQAQKKEMRMMADVKRRNSARVFMVLEQEGILIPKPGNGLFLFDKEKAENLLSKAEPMKDN</sequence>
<evidence type="ECO:0008006" key="3">
    <source>
        <dbReference type="Google" id="ProtNLM"/>
    </source>
</evidence>
<dbReference type="Proteomes" id="UP001209854">
    <property type="component" value="Unassembled WGS sequence"/>
</dbReference>
<keyword evidence="2" id="KW-1185">Reference proteome</keyword>
<reference evidence="1 2" key="1">
    <citation type="submission" date="2022-10" db="EMBL/GenBank/DDBJ databases">
        <title>High-quality genome sequences of two octocoral-associated bacteria, Endozoicomonas euniceicola EF212 and Endozoicomonas gorgoniicola PS125.</title>
        <authorList>
            <person name="Chiou Y.-J."/>
            <person name="Chen Y.-H."/>
        </authorList>
    </citation>
    <scope>NUCLEOTIDE SEQUENCE [LARGE SCALE GENOMIC DNA]</scope>
    <source>
        <strain evidence="1 2">PS125</strain>
    </source>
</reference>
<dbReference type="RefSeq" id="WP_262563960.1">
    <property type="nucleotide sequence ID" value="NZ_JAPFCC010000001.1"/>
</dbReference>
<evidence type="ECO:0000313" key="2">
    <source>
        <dbReference type="Proteomes" id="UP001209854"/>
    </source>
</evidence>
<dbReference type="Gene3D" id="2.60.120.10">
    <property type="entry name" value="Jelly Rolls"/>
    <property type="match status" value="1"/>
</dbReference>
<comment type="caution">
    <text evidence="1">The sequence shown here is derived from an EMBL/GenBank/DDBJ whole genome shotgun (WGS) entry which is preliminary data.</text>
</comment>